<sequence>MLTWQVAVRGPLLLPDERVELRLAGRGPQPLAQFCADLGGPLVALPVLVLAVAYALWRGRRGPALAVALAAVAVPLVVVPLKVWTDRPGPLTDATGYYPSGHTATAMIAYGGAALLLAPYAGWRRTVPVAVLLTLATGTGLLLRGYHWPVDVLASVALCGMLLVLAAVAGSYVRPGRPRASLSRRTPRRSPGPERGQDPSPAADPASEPDPAPGPDLGPALGPGPEPPGRPPPHASPAPGPTDR</sequence>
<name>A0ABN1ULR5_9ACTN</name>
<feature type="transmembrane region" description="Helical" evidence="2">
    <location>
        <begin position="104"/>
        <end position="122"/>
    </location>
</feature>
<dbReference type="InterPro" id="IPR036938">
    <property type="entry name" value="PAP2/HPO_sf"/>
</dbReference>
<evidence type="ECO:0000256" key="2">
    <source>
        <dbReference type="SAM" id="Phobius"/>
    </source>
</evidence>
<keyword evidence="5" id="KW-1185">Reference proteome</keyword>
<dbReference type="Proteomes" id="UP001501371">
    <property type="component" value="Unassembled WGS sequence"/>
</dbReference>
<feature type="transmembrane region" description="Helical" evidence="2">
    <location>
        <begin position="129"/>
        <end position="146"/>
    </location>
</feature>
<feature type="transmembrane region" description="Helical" evidence="2">
    <location>
        <begin position="152"/>
        <end position="173"/>
    </location>
</feature>
<accession>A0ABN1ULR5</accession>
<feature type="region of interest" description="Disordered" evidence="1">
    <location>
        <begin position="176"/>
        <end position="244"/>
    </location>
</feature>
<feature type="transmembrane region" description="Helical" evidence="2">
    <location>
        <begin position="38"/>
        <end position="57"/>
    </location>
</feature>
<dbReference type="SUPFAM" id="SSF48317">
    <property type="entry name" value="Acid phosphatase/Vanadium-dependent haloperoxidase"/>
    <property type="match status" value="1"/>
</dbReference>
<evidence type="ECO:0000313" key="4">
    <source>
        <dbReference type="EMBL" id="GAA1158053.1"/>
    </source>
</evidence>
<feature type="domain" description="Phosphatidic acid phosphatase type 2/haloperoxidase" evidence="3">
    <location>
        <begin position="64"/>
        <end position="168"/>
    </location>
</feature>
<protein>
    <submittedName>
        <fullName evidence="4">Phosphatase PAP2 family protein</fullName>
    </submittedName>
</protein>
<evidence type="ECO:0000256" key="1">
    <source>
        <dbReference type="SAM" id="MobiDB-lite"/>
    </source>
</evidence>
<feature type="transmembrane region" description="Helical" evidence="2">
    <location>
        <begin position="64"/>
        <end position="84"/>
    </location>
</feature>
<dbReference type="SMART" id="SM00014">
    <property type="entry name" value="acidPPc"/>
    <property type="match status" value="1"/>
</dbReference>
<gene>
    <name evidence="4" type="ORF">GCM10009654_12630</name>
</gene>
<keyword evidence="2" id="KW-0472">Membrane</keyword>
<dbReference type="Pfam" id="PF01569">
    <property type="entry name" value="PAP2"/>
    <property type="match status" value="1"/>
</dbReference>
<comment type="caution">
    <text evidence="4">The sequence shown here is derived from an EMBL/GenBank/DDBJ whole genome shotgun (WGS) entry which is preliminary data.</text>
</comment>
<keyword evidence="2" id="KW-1133">Transmembrane helix</keyword>
<proteinExistence type="predicted"/>
<evidence type="ECO:0000259" key="3">
    <source>
        <dbReference type="SMART" id="SM00014"/>
    </source>
</evidence>
<evidence type="ECO:0000313" key="5">
    <source>
        <dbReference type="Proteomes" id="UP001501371"/>
    </source>
</evidence>
<feature type="compositionally biased region" description="Pro residues" evidence="1">
    <location>
        <begin position="208"/>
        <end position="244"/>
    </location>
</feature>
<dbReference type="EMBL" id="BAAAKV010000008">
    <property type="protein sequence ID" value="GAA1158053.1"/>
    <property type="molecule type" value="Genomic_DNA"/>
</dbReference>
<dbReference type="InterPro" id="IPR000326">
    <property type="entry name" value="PAP2/HPO"/>
</dbReference>
<dbReference type="Gene3D" id="1.20.144.10">
    <property type="entry name" value="Phosphatidic acid phosphatase type 2/haloperoxidase"/>
    <property type="match status" value="1"/>
</dbReference>
<keyword evidence="2" id="KW-0812">Transmembrane</keyword>
<organism evidence="4 5">
    <name type="scientific">Streptomyces hebeiensis</name>
    <dbReference type="NCBI Taxonomy" id="229486"/>
    <lineage>
        <taxon>Bacteria</taxon>
        <taxon>Bacillati</taxon>
        <taxon>Actinomycetota</taxon>
        <taxon>Actinomycetes</taxon>
        <taxon>Kitasatosporales</taxon>
        <taxon>Streptomycetaceae</taxon>
        <taxon>Streptomyces</taxon>
    </lineage>
</organism>
<reference evidence="4 5" key="1">
    <citation type="journal article" date="2019" name="Int. J. Syst. Evol. Microbiol.">
        <title>The Global Catalogue of Microorganisms (GCM) 10K type strain sequencing project: providing services to taxonomists for standard genome sequencing and annotation.</title>
        <authorList>
            <consortium name="The Broad Institute Genomics Platform"/>
            <consortium name="The Broad Institute Genome Sequencing Center for Infectious Disease"/>
            <person name="Wu L."/>
            <person name="Ma J."/>
        </authorList>
    </citation>
    <scope>NUCLEOTIDE SEQUENCE [LARGE SCALE GENOMIC DNA]</scope>
    <source>
        <strain evidence="4 5">JCM 12696</strain>
    </source>
</reference>